<gene>
    <name evidence="5" type="ORF">A2544_02895</name>
</gene>
<dbReference type="NCBIfam" id="TIGR00496">
    <property type="entry name" value="frr"/>
    <property type="match status" value="1"/>
</dbReference>
<dbReference type="GO" id="GO:0006412">
    <property type="term" value="P:translation"/>
    <property type="evidence" value="ECO:0007669"/>
    <property type="project" value="UniProtKB-KW"/>
</dbReference>
<dbReference type="GO" id="GO:0043023">
    <property type="term" value="F:ribosomal large subunit binding"/>
    <property type="evidence" value="ECO:0007669"/>
    <property type="project" value="TreeGrafter"/>
</dbReference>
<reference evidence="5 6" key="1">
    <citation type="journal article" date="2016" name="Nat. Commun.">
        <title>Thousands of microbial genomes shed light on interconnected biogeochemical processes in an aquifer system.</title>
        <authorList>
            <person name="Anantharaman K."/>
            <person name="Brown C.T."/>
            <person name="Hug L.A."/>
            <person name="Sharon I."/>
            <person name="Castelle C.J."/>
            <person name="Probst A.J."/>
            <person name="Thomas B.C."/>
            <person name="Singh A."/>
            <person name="Wilkins M.J."/>
            <person name="Karaoz U."/>
            <person name="Brodie E.L."/>
            <person name="Williams K.H."/>
            <person name="Hubbard S.S."/>
            <person name="Banfield J.F."/>
        </authorList>
    </citation>
    <scope>NUCLEOTIDE SEQUENCE [LARGE SCALE GENOMIC DNA]</scope>
</reference>
<evidence type="ECO:0000259" key="4">
    <source>
        <dbReference type="Pfam" id="PF01765"/>
    </source>
</evidence>
<dbReference type="PANTHER" id="PTHR20982">
    <property type="entry name" value="RIBOSOME RECYCLING FACTOR"/>
    <property type="match status" value="1"/>
</dbReference>
<evidence type="ECO:0000256" key="1">
    <source>
        <dbReference type="ARBA" id="ARBA00005912"/>
    </source>
</evidence>
<dbReference type="EMBL" id="MHWZ01000026">
    <property type="protein sequence ID" value="OHB17233.1"/>
    <property type="molecule type" value="Genomic_DNA"/>
</dbReference>
<accession>A0A1G2V6I3</accession>
<dbReference type="PANTHER" id="PTHR20982:SF3">
    <property type="entry name" value="MITOCHONDRIAL RIBOSOME RECYCLING FACTOR PSEUDO 1"/>
    <property type="match status" value="1"/>
</dbReference>
<dbReference type="Gene3D" id="3.30.1360.40">
    <property type="match status" value="1"/>
</dbReference>
<dbReference type="SUPFAM" id="SSF55194">
    <property type="entry name" value="Ribosome recycling factor, RRF"/>
    <property type="match status" value="1"/>
</dbReference>
<comment type="similarity">
    <text evidence="1">Belongs to the RRF family.</text>
</comment>
<keyword evidence="3" id="KW-0175">Coiled coil</keyword>
<evidence type="ECO:0000256" key="2">
    <source>
        <dbReference type="ARBA" id="ARBA00022917"/>
    </source>
</evidence>
<dbReference type="FunFam" id="3.30.1360.40:FF:000001">
    <property type="entry name" value="Ribosome-recycling factor"/>
    <property type="match status" value="1"/>
</dbReference>
<dbReference type="Proteomes" id="UP000176868">
    <property type="component" value="Unassembled WGS sequence"/>
</dbReference>
<dbReference type="InterPro" id="IPR036191">
    <property type="entry name" value="RRF_sf"/>
</dbReference>
<sequence>MAYDFSEFKDANAMVLGWLRKEYSSIRTNQVTSGILDAVSVEAYGSRMPINQVASILGSGPRSLIITPWDSNVAPNIDRAIRESNLGLSVSLDAQGVRVFFPELTSERRTLLTKLVKEKFEEARVKVRAEREKSLETLDRSEKEGVLSKDDKFRLKNELQKLVDDINQQLEELVLKKEKEILT</sequence>
<feature type="domain" description="Ribosome recycling factor" evidence="4">
    <location>
        <begin position="19"/>
        <end position="182"/>
    </location>
</feature>
<dbReference type="STRING" id="1802782.A2544_02895"/>
<feature type="coiled-coil region" evidence="3">
    <location>
        <begin position="152"/>
        <end position="179"/>
    </location>
</feature>
<dbReference type="InterPro" id="IPR023584">
    <property type="entry name" value="Ribosome_recyc_fac_dom"/>
</dbReference>
<organism evidence="5 6">
    <name type="scientific">Candidatus Zambryskibacteria bacterium RIFOXYD2_FULL_43_10</name>
    <dbReference type="NCBI Taxonomy" id="1802782"/>
    <lineage>
        <taxon>Bacteria</taxon>
        <taxon>Candidatus Zambryskiibacteriota</taxon>
    </lineage>
</organism>
<evidence type="ECO:0000313" key="6">
    <source>
        <dbReference type="Proteomes" id="UP000176868"/>
    </source>
</evidence>
<dbReference type="AlphaFoldDB" id="A0A1G2V6I3"/>
<evidence type="ECO:0000256" key="3">
    <source>
        <dbReference type="SAM" id="Coils"/>
    </source>
</evidence>
<proteinExistence type="inferred from homology"/>
<dbReference type="Pfam" id="PF01765">
    <property type="entry name" value="RRF"/>
    <property type="match status" value="1"/>
</dbReference>
<evidence type="ECO:0000313" key="5">
    <source>
        <dbReference type="EMBL" id="OHB17233.1"/>
    </source>
</evidence>
<dbReference type="InterPro" id="IPR002661">
    <property type="entry name" value="Ribosome_recyc_fac"/>
</dbReference>
<dbReference type="Gene3D" id="1.10.132.20">
    <property type="entry name" value="Ribosome-recycling factor"/>
    <property type="match status" value="1"/>
</dbReference>
<comment type="caution">
    <text evidence="5">The sequence shown here is derived from an EMBL/GenBank/DDBJ whole genome shotgun (WGS) entry which is preliminary data.</text>
</comment>
<protein>
    <submittedName>
        <fullName evidence="5">Ribosome recycling factor</fullName>
    </submittedName>
</protein>
<name>A0A1G2V6I3_9BACT</name>
<keyword evidence="2" id="KW-0648">Protein biosynthesis</keyword>